<name>A0A4P8EGR8_9RHOB</name>
<keyword evidence="1" id="KW-0812">Transmembrane</keyword>
<reference evidence="2 3" key="1">
    <citation type="submission" date="2019-05" db="EMBL/GenBank/DDBJ databases">
        <title>Pseudorhodobacter turbinis sp. nov., isolated from the gut of the Korean turban shell.</title>
        <authorList>
            <person name="Jeong Y.-S."/>
            <person name="Kang W.-R."/>
            <person name="Bae J.-W."/>
        </authorList>
    </citation>
    <scope>NUCLEOTIDE SEQUENCE [LARGE SCALE GENOMIC DNA]</scope>
    <source>
        <strain evidence="2 3">S12M18</strain>
    </source>
</reference>
<protein>
    <submittedName>
        <fullName evidence="2">Uncharacterized protein</fullName>
    </submittedName>
</protein>
<evidence type="ECO:0000313" key="2">
    <source>
        <dbReference type="EMBL" id="QCO56116.1"/>
    </source>
</evidence>
<gene>
    <name evidence="2" type="ORF">EOK75_10470</name>
</gene>
<keyword evidence="1" id="KW-1133">Transmembrane helix</keyword>
<dbReference type="AlphaFoldDB" id="A0A4P8EGR8"/>
<keyword evidence="3" id="KW-1185">Reference proteome</keyword>
<dbReference type="Proteomes" id="UP000298631">
    <property type="component" value="Chromosome"/>
</dbReference>
<accession>A0A4P8EGR8</accession>
<organism evidence="2 3">
    <name type="scientific">Pseudorhodobacter turbinis</name>
    <dbReference type="NCBI Taxonomy" id="2500533"/>
    <lineage>
        <taxon>Bacteria</taxon>
        <taxon>Pseudomonadati</taxon>
        <taxon>Pseudomonadota</taxon>
        <taxon>Alphaproteobacteria</taxon>
        <taxon>Rhodobacterales</taxon>
        <taxon>Paracoccaceae</taxon>
        <taxon>Pseudorhodobacter</taxon>
    </lineage>
</organism>
<feature type="transmembrane region" description="Helical" evidence="1">
    <location>
        <begin position="29"/>
        <end position="52"/>
    </location>
</feature>
<proteinExistence type="predicted"/>
<evidence type="ECO:0000313" key="3">
    <source>
        <dbReference type="Proteomes" id="UP000298631"/>
    </source>
</evidence>
<dbReference type="EMBL" id="CP039964">
    <property type="protein sequence ID" value="QCO56116.1"/>
    <property type="molecule type" value="Genomic_DNA"/>
</dbReference>
<evidence type="ECO:0000256" key="1">
    <source>
        <dbReference type="SAM" id="Phobius"/>
    </source>
</evidence>
<dbReference type="RefSeq" id="WP_137193901.1">
    <property type="nucleotide sequence ID" value="NZ_CP039964.1"/>
</dbReference>
<dbReference type="KEGG" id="pseb:EOK75_10470"/>
<sequence length="69" mass="7163">MIIGILFAGILLALGTMIAALVAGFPIWLALMLYPVVGTIGAMGFVALALLLKKRDDADDMTACAVVAR</sequence>
<keyword evidence="1" id="KW-0472">Membrane</keyword>